<dbReference type="CDD" id="cd03392">
    <property type="entry name" value="PAP2_like_2"/>
    <property type="match status" value="1"/>
</dbReference>
<sequence length="217" mass="22820">MSGRSERASGPMRGPAPGLWPGLVLIALALALGIAARLSGHLPGDVEALQAFGRARGSAGLHAPGLWLVVTGLGDWPARVAVALAAAALLVRRHRRRAALVMLLTLLVQTLANSALKWAFGRPRPDLFAHLDHVSDLSYPSGHAAQTACVWLLAALLVDRRLAWAGVPLVVAVGVSRVALGVHWPSDVLGGWLVGAGWALIGWHMAMRPGMGVGRWN</sequence>
<dbReference type="Pfam" id="PF01569">
    <property type="entry name" value="PAP2"/>
    <property type="match status" value="1"/>
</dbReference>
<feature type="domain" description="Phosphatidic acid phosphatase type 2/haloperoxidase" evidence="2">
    <location>
        <begin position="98"/>
        <end position="203"/>
    </location>
</feature>
<organism evidence="3 4">
    <name type="scientific">Sphingomonas changnyeongensis</name>
    <dbReference type="NCBI Taxonomy" id="2698679"/>
    <lineage>
        <taxon>Bacteria</taxon>
        <taxon>Pseudomonadati</taxon>
        <taxon>Pseudomonadota</taxon>
        <taxon>Alphaproteobacteria</taxon>
        <taxon>Sphingomonadales</taxon>
        <taxon>Sphingomonadaceae</taxon>
        <taxon>Sphingomonas</taxon>
    </lineage>
</organism>
<reference evidence="3 4" key="1">
    <citation type="submission" date="2020-01" db="EMBL/GenBank/DDBJ databases">
        <title>Sphingomonas sp. C33 whole genome sequece.</title>
        <authorList>
            <person name="Park C."/>
        </authorList>
    </citation>
    <scope>NUCLEOTIDE SEQUENCE [LARGE SCALE GENOMIC DNA]</scope>
    <source>
        <strain evidence="3 4">C33</strain>
    </source>
</reference>
<name>A0A7Z2S5P4_9SPHN</name>
<evidence type="ECO:0000313" key="4">
    <source>
        <dbReference type="Proteomes" id="UP000464468"/>
    </source>
</evidence>
<keyword evidence="1" id="KW-0812">Transmembrane</keyword>
<dbReference type="EMBL" id="CP047895">
    <property type="protein sequence ID" value="QHL91365.1"/>
    <property type="molecule type" value="Genomic_DNA"/>
</dbReference>
<feature type="transmembrane region" description="Helical" evidence="1">
    <location>
        <begin position="190"/>
        <end position="207"/>
    </location>
</feature>
<dbReference type="AlphaFoldDB" id="A0A7Z2S5P4"/>
<keyword evidence="4" id="KW-1185">Reference proteome</keyword>
<evidence type="ECO:0000259" key="2">
    <source>
        <dbReference type="SMART" id="SM00014"/>
    </source>
</evidence>
<gene>
    <name evidence="3" type="ORF">GVO57_11765</name>
</gene>
<keyword evidence="1" id="KW-0472">Membrane</keyword>
<proteinExistence type="predicted"/>
<evidence type="ECO:0000256" key="1">
    <source>
        <dbReference type="SAM" id="Phobius"/>
    </source>
</evidence>
<dbReference type="InterPro" id="IPR036938">
    <property type="entry name" value="PAP2/HPO_sf"/>
</dbReference>
<dbReference type="InterPro" id="IPR000326">
    <property type="entry name" value="PAP2/HPO"/>
</dbReference>
<accession>A0A7Z2S5P4</accession>
<dbReference type="SMART" id="SM00014">
    <property type="entry name" value="acidPPc"/>
    <property type="match status" value="1"/>
</dbReference>
<dbReference type="RefSeq" id="WP_160593295.1">
    <property type="nucleotide sequence ID" value="NZ_CP047895.1"/>
</dbReference>
<dbReference type="SUPFAM" id="SSF48317">
    <property type="entry name" value="Acid phosphatase/Vanadium-dependent haloperoxidase"/>
    <property type="match status" value="1"/>
</dbReference>
<dbReference type="KEGG" id="schy:GVO57_11765"/>
<dbReference type="Proteomes" id="UP000464468">
    <property type="component" value="Chromosome"/>
</dbReference>
<dbReference type="PANTHER" id="PTHR14969:SF13">
    <property type="entry name" value="AT30094P"/>
    <property type="match status" value="1"/>
</dbReference>
<dbReference type="PANTHER" id="PTHR14969">
    <property type="entry name" value="SPHINGOSINE-1-PHOSPHATE PHOSPHOHYDROLASE"/>
    <property type="match status" value="1"/>
</dbReference>
<feature type="transmembrane region" description="Helical" evidence="1">
    <location>
        <begin position="66"/>
        <end position="91"/>
    </location>
</feature>
<feature type="transmembrane region" description="Helical" evidence="1">
    <location>
        <begin position="165"/>
        <end position="184"/>
    </location>
</feature>
<evidence type="ECO:0000313" key="3">
    <source>
        <dbReference type="EMBL" id="QHL91365.1"/>
    </source>
</evidence>
<keyword evidence="1" id="KW-1133">Transmembrane helix</keyword>
<protein>
    <submittedName>
        <fullName evidence="3">Phosphatase PAP2 family protein</fullName>
    </submittedName>
</protein>
<feature type="transmembrane region" description="Helical" evidence="1">
    <location>
        <begin position="98"/>
        <end position="120"/>
    </location>
</feature>
<dbReference type="Gene3D" id="1.20.144.10">
    <property type="entry name" value="Phosphatidic acid phosphatase type 2/haloperoxidase"/>
    <property type="match status" value="2"/>
</dbReference>